<keyword evidence="1" id="KW-0812">Transmembrane</keyword>
<sequence>MYNEKHNAEKFKRLLDICVKENKMTLVVQHHKEKYNGQFPIWVIIEFFSMGMLSHLNQLYFKDESAILDIR</sequence>
<accession>A0A3E4XEJ7</accession>
<dbReference type="AlphaFoldDB" id="A0A3E4XEJ7"/>
<keyword evidence="1" id="KW-0472">Membrane</keyword>
<dbReference type="Proteomes" id="UP000260717">
    <property type="component" value="Unassembled WGS sequence"/>
</dbReference>
<evidence type="ECO:0000313" key="2">
    <source>
        <dbReference type="EMBL" id="RGM52859.1"/>
    </source>
</evidence>
<organism evidence="2 3">
    <name type="scientific">Agathobacter rectalis</name>
    <dbReference type="NCBI Taxonomy" id="39491"/>
    <lineage>
        <taxon>Bacteria</taxon>
        <taxon>Bacillati</taxon>
        <taxon>Bacillota</taxon>
        <taxon>Clostridia</taxon>
        <taxon>Lachnospirales</taxon>
        <taxon>Lachnospiraceae</taxon>
        <taxon>Agathobacter</taxon>
    </lineage>
</organism>
<dbReference type="EMBL" id="QSTI01000001">
    <property type="protein sequence ID" value="RGM52859.1"/>
    <property type="molecule type" value="Genomic_DNA"/>
</dbReference>
<feature type="transmembrane region" description="Helical" evidence="1">
    <location>
        <begin position="39"/>
        <end position="61"/>
    </location>
</feature>
<keyword evidence="1" id="KW-1133">Transmembrane helix</keyword>
<protein>
    <recommendedName>
        <fullName evidence="4">Abi family protein</fullName>
    </recommendedName>
</protein>
<reference evidence="2 3" key="1">
    <citation type="submission" date="2018-08" db="EMBL/GenBank/DDBJ databases">
        <title>A genome reference for cultivated species of the human gut microbiota.</title>
        <authorList>
            <person name="Zou Y."/>
            <person name="Xue W."/>
            <person name="Luo G."/>
        </authorList>
    </citation>
    <scope>NUCLEOTIDE SEQUENCE [LARGE SCALE GENOMIC DNA]</scope>
    <source>
        <strain evidence="2 3">OM08-12AT</strain>
    </source>
</reference>
<proteinExistence type="predicted"/>
<name>A0A3E4XEJ7_9FIRM</name>
<evidence type="ECO:0000256" key="1">
    <source>
        <dbReference type="SAM" id="Phobius"/>
    </source>
</evidence>
<evidence type="ECO:0000313" key="3">
    <source>
        <dbReference type="Proteomes" id="UP000260717"/>
    </source>
</evidence>
<dbReference type="InterPro" id="IPR011664">
    <property type="entry name" value="Abi_system_AbiD/AbiF-like"/>
</dbReference>
<gene>
    <name evidence="2" type="ORF">DXC13_01230</name>
</gene>
<dbReference type="RefSeq" id="WP_117714236.1">
    <property type="nucleotide sequence ID" value="NZ_QSTI01000001.1"/>
</dbReference>
<comment type="caution">
    <text evidence="2">The sequence shown here is derived from an EMBL/GenBank/DDBJ whole genome shotgun (WGS) entry which is preliminary data.</text>
</comment>
<dbReference type="Pfam" id="PF07751">
    <property type="entry name" value="Abi_2"/>
    <property type="match status" value="1"/>
</dbReference>
<evidence type="ECO:0008006" key="4">
    <source>
        <dbReference type="Google" id="ProtNLM"/>
    </source>
</evidence>